<dbReference type="CDD" id="cd04179">
    <property type="entry name" value="DPM_DPG-synthase_like"/>
    <property type="match status" value="1"/>
</dbReference>
<dbReference type="InterPro" id="IPR001173">
    <property type="entry name" value="Glyco_trans_2-like"/>
</dbReference>
<dbReference type="PANTHER" id="PTHR48090:SF7">
    <property type="entry name" value="RFBJ PROTEIN"/>
    <property type="match status" value="1"/>
</dbReference>
<dbReference type="PANTHER" id="PTHR48090">
    <property type="entry name" value="UNDECAPRENYL-PHOSPHATE 4-DEOXY-4-FORMAMIDO-L-ARABINOSE TRANSFERASE-RELATED"/>
    <property type="match status" value="1"/>
</dbReference>
<evidence type="ECO:0000313" key="3">
    <source>
        <dbReference type="Proteomes" id="UP001575622"/>
    </source>
</evidence>
<protein>
    <submittedName>
        <fullName evidence="2">Glycosyltransferase family 2 protein</fullName>
    </submittedName>
</protein>
<dbReference type="Gene3D" id="3.90.550.10">
    <property type="entry name" value="Spore Coat Polysaccharide Biosynthesis Protein SpsA, Chain A"/>
    <property type="match status" value="1"/>
</dbReference>
<proteinExistence type="predicted"/>
<evidence type="ECO:0000313" key="2">
    <source>
        <dbReference type="EMBL" id="MFB0843156.1"/>
    </source>
</evidence>
<sequence>MDKILLFIPMYNCQAQIYRVLEKVSKSSVYDLITEIIVVDNHSKDDSLRIAQEAISKFQMTKCSLIQNIQNVGLGGSHKSAFKYAQTHNFDYLIVLHGDDQGDINDFAKIIKNKLYQKYDAILGSRFSKESKTVGYSRFRIFGNHVFNTLFSMICFKKINDLGSGLNMYKVSSLKYSVTFPDNLIFNVFMLMAHVSYRQNFTFVPITWKEEDQISNVKMFSQTLEMTKYLLKYFLYRKSFLNREHRVTQVSEYKCNLIYRINI</sequence>
<organism evidence="2 3">
    <name type="scientific">Paenibacillus oleatilyticus</name>
    <dbReference type="NCBI Taxonomy" id="2594886"/>
    <lineage>
        <taxon>Bacteria</taxon>
        <taxon>Bacillati</taxon>
        <taxon>Bacillota</taxon>
        <taxon>Bacilli</taxon>
        <taxon>Bacillales</taxon>
        <taxon>Paenibacillaceae</taxon>
        <taxon>Paenibacillus</taxon>
    </lineage>
</organism>
<dbReference type="InterPro" id="IPR029044">
    <property type="entry name" value="Nucleotide-diphossugar_trans"/>
</dbReference>
<name>A0ABV4UZ98_9BACL</name>
<feature type="domain" description="Glycosyltransferase 2-like" evidence="1">
    <location>
        <begin position="7"/>
        <end position="174"/>
    </location>
</feature>
<dbReference type="SUPFAM" id="SSF53448">
    <property type="entry name" value="Nucleotide-diphospho-sugar transferases"/>
    <property type="match status" value="1"/>
</dbReference>
<keyword evidence="3" id="KW-1185">Reference proteome</keyword>
<dbReference type="Proteomes" id="UP001575622">
    <property type="component" value="Unassembled WGS sequence"/>
</dbReference>
<dbReference type="Pfam" id="PF00535">
    <property type="entry name" value="Glycos_transf_2"/>
    <property type="match status" value="1"/>
</dbReference>
<evidence type="ECO:0000259" key="1">
    <source>
        <dbReference type="Pfam" id="PF00535"/>
    </source>
</evidence>
<dbReference type="RefSeq" id="WP_373951595.1">
    <property type="nucleotide sequence ID" value="NZ_JBHDLN010000005.1"/>
</dbReference>
<gene>
    <name evidence="2" type="ORF">ACEU3E_13320</name>
</gene>
<reference evidence="2 3" key="1">
    <citation type="submission" date="2024-09" db="EMBL/GenBank/DDBJ databases">
        <authorList>
            <person name="Makale K.P.P."/>
            <person name="Makhzoum A."/>
            <person name="Rantong G."/>
            <person name="Rahube T.O."/>
        </authorList>
    </citation>
    <scope>NUCLEOTIDE SEQUENCE [LARGE SCALE GENOMIC DNA]</scope>
    <source>
        <strain evidence="2 3">KM_D13</strain>
    </source>
</reference>
<dbReference type="InterPro" id="IPR050256">
    <property type="entry name" value="Glycosyltransferase_2"/>
</dbReference>
<accession>A0ABV4UZ98</accession>
<dbReference type="EMBL" id="JBHDLN010000005">
    <property type="protein sequence ID" value="MFB0843156.1"/>
    <property type="molecule type" value="Genomic_DNA"/>
</dbReference>
<comment type="caution">
    <text evidence="2">The sequence shown here is derived from an EMBL/GenBank/DDBJ whole genome shotgun (WGS) entry which is preliminary data.</text>
</comment>